<keyword evidence="2" id="KW-1185">Reference proteome</keyword>
<evidence type="ECO:0000313" key="1">
    <source>
        <dbReference type="EMBL" id="KAJ4313046.1"/>
    </source>
</evidence>
<dbReference type="EMBL" id="JAPEUR010000270">
    <property type="protein sequence ID" value="KAJ4313046.1"/>
    <property type="molecule type" value="Genomic_DNA"/>
</dbReference>
<comment type="caution">
    <text evidence="1">The sequence shown here is derived from an EMBL/GenBank/DDBJ whole genome shotgun (WGS) entry which is preliminary data.</text>
</comment>
<name>A0A9W8W5W6_9HYPO</name>
<proteinExistence type="predicted"/>
<dbReference type="AlphaFoldDB" id="A0A9W8W5W6"/>
<protein>
    <submittedName>
        <fullName evidence="1">Uncharacterized protein</fullName>
    </submittedName>
</protein>
<evidence type="ECO:0000313" key="2">
    <source>
        <dbReference type="Proteomes" id="UP001140502"/>
    </source>
</evidence>
<organism evidence="1 2">
    <name type="scientific">Fusarium piperis</name>
    <dbReference type="NCBI Taxonomy" id="1435070"/>
    <lineage>
        <taxon>Eukaryota</taxon>
        <taxon>Fungi</taxon>
        <taxon>Dikarya</taxon>
        <taxon>Ascomycota</taxon>
        <taxon>Pezizomycotina</taxon>
        <taxon>Sordariomycetes</taxon>
        <taxon>Hypocreomycetidae</taxon>
        <taxon>Hypocreales</taxon>
        <taxon>Nectriaceae</taxon>
        <taxon>Fusarium</taxon>
        <taxon>Fusarium solani species complex</taxon>
    </lineage>
</organism>
<dbReference type="Proteomes" id="UP001140502">
    <property type="component" value="Unassembled WGS sequence"/>
</dbReference>
<dbReference type="OrthoDB" id="5229455at2759"/>
<sequence>MADGMIDFLTMVRGCWLVGYGPVGDMNQTIFKTFARSSYYEKIKALAQQDETVHYLDALIASQFCASVRRIAPFCKSVPELRYLAHMEKIASLAAIDPAESMNPTLCKTLLTFRLS</sequence>
<accession>A0A9W8W5W6</accession>
<reference evidence="1" key="1">
    <citation type="submission" date="2022-10" db="EMBL/GenBank/DDBJ databases">
        <title>Tapping the CABI collections for fungal endophytes: first genome assemblies for Collariella, Neodidymelliopsis, Ascochyta clinopodiicola, Didymella pomorum, Didymosphaeria variabile, Neocosmospora piperis and Neocucurbitaria cava.</title>
        <authorList>
            <person name="Hill R."/>
        </authorList>
    </citation>
    <scope>NUCLEOTIDE SEQUENCE</scope>
    <source>
        <strain evidence="1">IMI 366586</strain>
    </source>
</reference>
<gene>
    <name evidence="1" type="ORF">N0V84_009625</name>
</gene>